<reference evidence="1" key="1">
    <citation type="submission" date="2018-02" db="EMBL/GenBank/DDBJ databases">
        <title>Rhizophora mucronata_Transcriptome.</title>
        <authorList>
            <person name="Meera S.P."/>
            <person name="Sreeshan A."/>
            <person name="Augustine A."/>
        </authorList>
    </citation>
    <scope>NUCLEOTIDE SEQUENCE</scope>
    <source>
        <tissue evidence="1">Leaf</tissue>
    </source>
</reference>
<dbReference type="AlphaFoldDB" id="A0A2P2QKB3"/>
<evidence type="ECO:0000313" key="1">
    <source>
        <dbReference type="EMBL" id="MBX67439.1"/>
    </source>
</evidence>
<sequence length="25" mass="2877">MVSFSFSFFWGGGWFCKFVSLLLAL</sequence>
<name>A0A2P2QKB3_RHIMU</name>
<organism evidence="1">
    <name type="scientific">Rhizophora mucronata</name>
    <name type="common">Asiatic mangrove</name>
    <dbReference type="NCBI Taxonomy" id="61149"/>
    <lineage>
        <taxon>Eukaryota</taxon>
        <taxon>Viridiplantae</taxon>
        <taxon>Streptophyta</taxon>
        <taxon>Embryophyta</taxon>
        <taxon>Tracheophyta</taxon>
        <taxon>Spermatophyta</taxon>
        <taxon>Magnoliopsida</taxon>
        <taxon>eudicotyledons</taxon>
        <taxon>Gunneridae</taxon>
        <taxon>Pentapetalae</taxon>
        <taxon>rosids</taxon>
        <taxon>fabids</taxon>
        <taxon>Malpighiales</taxon>
        <taxon>Rhizophoraceae</taxon>
        <taxon>Rhizophora</taxon>
    </lineage>
</organism>
<accession>A0A2P2QKB3</accession>
<dbReference type="EMBL" id="GGEC01086955">
    <property type="protein sequence ID" value="MBX67439.1"/>
    <property type="molecule type" value="Transcribed_RNA"/>
</dbReference>
<proteinExistence type="predicted"/>
<protein>
    <submittedName>
        <fullName evidence="1">Uncharacterized protein</fullName>
    </submittedName>
</protein>